<gene>
    <name evidence="2" type="ORF">BJ508DRAFT_313391</name>
</gene>
<feature type="compositionally biased region" description="Basic and acidic residues" evidence="1">
    <location>
        <begin position="1"/>
        <end position="10"/>
    </location>
</feature>
<keyword evidence="3" id="KW-1185">Reference proteome</keyword>
<reference evidence="2 3" key="1">
    <citation type="journal article" date="2018" name="Nat. Ecol. Evol.">
        <title>Pezizomycetes genomes reveal the molecular basis of ectomycorrhizal truffle lifestyle.</title>
        <authorList>
            <person name="Murat C."/>
            <person name="Payen T."/>
            <person name="Noel B."/>
            <person name="Kuo A."/>
            <person name="Morin E."/>
            <person name="Chen J."/>
            <person name="Kohler A."/>
            <person name="Krizsan K."/>
            <person name="Balestrini R."/>
            <person name="Da Silva C."/>
            <person name="Montanini B."/>
            <person name="Hainaut M."/>
            <person name="Levati E."/>
            <person name="Barry K.W."/>
            <person name="Belfiori B."/>
            <person name="Cichocki N."/>
            <person name="Clum A."/>
            <person name="Dockter R.B."/>
            <person name="Fauchery L."/>
            <person name="Guy J."/>
            <person name="Iotti M."/>
            <person name="Le Tacon F."/>
            <person name="Lindquist E.A."/>
            <person name="Lipzen A."/>
            <person name="Malagnac F."/>
            <person name="Mello A."/>
            <person name="Molinier V."/>
            <person name="Miyauchi S."/>
            <person name="Poulain J."/>
            <person name="Riccioni C."/>
            <person name="Rubini A."/>
            <person name="Sitrit Y."/>
            <person name="Splivallo R."/>
            <person name="Traeger S."/>
            <person name="Wang M."/>
            <person name="Zifcakova L."/>
            <person name="Wipf D."/>
            <person name="Zambonelli A."/>
            <person name="Paolocci F."/>
            <person name="Nowrousian M."/>
            <person name="Ottonello S."/>
            <person name="Baldrian P."/>
            <person name="Spatafora J.W."/>
            <person name="Henrissat B."/>
            <person name="Nagy L.G."/>
            <person name="Aury J.M."/>
            <person name="Wincker P."/>
            <person name="Grigoriev I.V."/>
            <person name="Bonfante P."/>
            <person name="Martin F.M."/>
        </authorList>
    </citation>
    <scope>NUCLEOTIDE SEQUENCE [LARGE SCALE GENOMIC DNA]</scope>
    <source>
        <strain evidence="2 3">RN42</strain>
    </source>
</reference>
<evidence type="ECO:0000313" key="2">
    <source>
        <dbReference type="EMBL" id="RPA73876.1"/>
    </source>
</evidence>
<feature type="compositionally biased region" description="Basic and acidic residues" evidence="1">
    <location>
        <begin position="47"/>
        <end position="58"/>
    </location>
</feature>
<accession>A0A3N4HLU6</accession>
<protein>
    <submittedName>
        <fullName evidence="2">Uncharacterized protein</fullName>
    </submittedName>
</protein>
<evidence type="ECO:0000313" key="3">
    <source>
        <dbReference type="Proteomes" id="UP000275078"/>
    </source>
</evidence>
<feature type="compositionally biased region" description="Pro residues" evidence="1">
    <location>
        <begin position="496"/>
        <end position="505"/>
    </location>
</feature>
<evidence type="ECO:0000256" key="1">
    <source>
        <dbReference type="SAM" id="MobiDB-lite"/>
    </source>
</evidence>
<dbReference type="Proteomes" id="UP000275078">
    <property type="component" value="Unassembled WGS sequence"/>
</dbReference>
<organism evidence="2 3">
    <name type="scientific">Ascobolus immersus RN42</name>
    <dbReference type="NCBI Taxonomy" id="1160509"/>
    <lineage>
        <taxon>Eukaryota</taxon>
        <taxon>Fungi</taxon>
        <taxon>Dikarya</taxon>
        <taxon>Ascomycota</taxon>
        <taxon>Pezizomycotina</taxon>
        <taxon>Pezizomycetes</taxon>
        <taxon>Pezizales</taxon>
        <taxon>Ascobolaceae</taxon>
        <taxon>Ascobolus</taxon>
    </lineage>
</organism>
<proteinExistence type="predicted"/>
<sequence>MVKAKPDAKVHVGRTPPPGLTTPIAVPASRRNLSSPIHYESSPSRILDTDTEGRKEHSMPSPSVLPMSRQASSRNDDLTPVPGAFPRFRATGIPPVTPKGTDEEAHFPSDISVHTLPPGFGSPGPRHLEDNPSTPTPTCRRFRIGGAPIPKLVPPPSSPPECFPAKSIPRSSPYFNPELQWEPTTAQEAKAIERLYGIHLKKPDDSTIKTCQKCDIKMSQHEGKAVAIWVSGDQSDLMLCGRPGEPRVRDWFIVRSRVTASREHGFALEMLNEKGKPNGIYIGWIAGTESYLKIANMIAVPHVVVGQVLEIHRSIYHRDSKKNLLFKVGFSAANIVNDYRSYGDGPFERITFPAGDGPYKLDNRHPPGQPTTSTRFEKLYDDDDDFQNDGDNLKRKRPAHSGLHEQTSSSDPFAPFDESADNRNVLFRDNFRPHRPDSQEYLRKTMANAIINQEKDWEYELYDIFPELFTKSSDMEGPGFIPTEADPLPHLGHIQPPHPQAPPPSEVSGAPEAVFPEQVDSDASMGDNSSEGSNVLVGADLAFILGDSAHGSGSVAPSDALTAVPDEAPDEIQETQL</sequence>
<dbReference type="AlphaFoldDB" id="A0A3N4HLU6"/>
<feature type="region of interest" description="Disordered" evidence="1">
    <location>
        <begin position="1"/>
        <end position="96"/>
    </location>
</feature>
<name>A0A3N4HLU6_ASCIM</name>
<feature type="region of interest" description="Disordered" evidence="1">
    <location>
        <begin position="353"/>
        <end position="419"/>
    </location>
</feature>
<feature type="region of interest" description="Disordered" evidence="1">
    <location>
        <begin position="486"/>
        <end position="511"/>
    </location>
</feature>
<dbReference type="EMBL" id="ML119808">
    <property type="protein sequence ID" value="RPA73876.1"/>
    <property type="molecule type" value="Genomic_DNA"/>
</dbReference>
<feature type="region of interest" description="Disordered" evidence="1">
    <location>
        <begin position="548"/>
        <end position="577"/>
    </location>
</feature>
<feature type="compositionally biased region" description="Acidic residues" evidence="1">
    <location>
        <begin position="567"/>
        <end position="577"/>
    </location>
</feature>